<dbReference type="RefSeq" id="WP_246017145.1">
    <property type="nucleotide sequence ID" value="NZ_RBKT01000001.1"/>
</dbReference>
<comment type="caution">
    <text evidence="3">The sequence shown here is derived from an EMBL/GenBank/DDBJ whole genome shotgun (WGS) entry which is preliminary data.</text>
</comment>
<accession>A0A495JMG1</accession>
<protein>
    <submittedName>
        <fullName evidence="3">Type VII secretion protein EccE</fullName>
    </submittedName>
</protein>
<evidence type="ECO:0000256" key="2">
    <source>
        <dbReference type="SAM" id="Phobius"/>
    </source>
</evidence>
<keyword evidence="2" id="KW-1133">Transmembrane helix</keyword>
<reference evidence="3 4" key="1">
    <citation type="submission" date="2018-10" db="EMBL/GenBank/DDBJ databases">
        <title>Sequencing the genomes of 1000 actinobacteria strains.</title>
        <authorList>
            <person name="Klenk H.-P."/>
        </authorList>
    </citation>
    <scope>NUCLEOTIDE SEQUENCE [LARGE SCALE GENOMIC DNA]</scope>
    <source>
        <strain evidence="3 4">DSM 45175</strain>
    </source>
</reference>
<keyword evidence="2" id="KW-0812">Transmembrane</keyword>
<dbReference type="Proteomes" id="UP000277671">
    <property type="component" value="Unassembled WGS sequence"/>
</dbReference>
<evidence type="ECO:0000256" key="1">
    <source>
        <dbReference type="SAM" id="MobiDB-lite"/>
    </source>
</evidence>
<feature type="transmembrane region" description="Helical" evidence="2">
    <location>
        <begin position="67"/>
        <end position="86"/>
    </location>
</feature>
<gene>
    <name evidence="3" type="ORF">BDK92_4114</name>
</gene>
<dbReference type="NCBIfam" id="TIGR03923">
    <property type="entry name" value="T7SS_EccE"/>
    <property type="match status" value="1"/>
</dbReference>
<feature type="region of interest" description="Disordered" evidence="1">
    <location>
        <begin position="1"/>
        <end position="31"/>
    </location>
</feature>
<evidence type="ECO:0000313" key="3">
    <source>
        <dbReference type="EMBL" id="RKR89758.1"/>
    </source>
</evidence>
<dbReference type="InterPro" id="IPR021368">
    <property type="entry name" value="T7SS_EccE"/>
</dbReference>
<dbReference type="EMBL" id="RBKT01000001">
    <property type="protein sequence ID" value="RKR89758.1"/>
    <property type="molecule type" value="Genomic_DNA"/>
</dbReference>
<proteinExistence type="predicted"/>
<keyword evidence="4" id="KW-1185">Reference proteome</keyword>
<organism evidence="3 4">
    <name type="scientific">Micromonospora pisi</name>
    <dbReference type="NCBI Taxonomy" id="589240"/>
    <lineage>
        <taxon>Bacteria</taxon>
        <taxon>Bacillati</taxon>
        <taxon>Actinomycetota</taxon>
        <taxon>Actinomycetes</taxon>
        <taxon>Micromonosporales</taxon>
        <taxon>Micromonosporaceae</taxon>
        <taxon>Micromonospora</taxon>
    </lineage>
</organism>
<name>A0A495JMG1_9ACTN</name>
<dbReference type="AlphaFoldDB" id="A0A495JMG1"/>
<keyword evidence="2" id="KW-0472">Membrane</keyword>
<evidence type="ECO:0000313" key="4">
    <source>
        <dbReference type="Proteomes" id="UP000277671"/>
    </source>
</evidence>
<sequence length="619" mass="63823">MTVSVAGDLARTGESSWTGPDGDPGAGRATAVGPVRRTSLGQRAGQIVAAQSAVALLLAAAGHGPLVLTAAGLGAAVLVLTAWLRLRRRWLFEWIAVGTRYLLRRRALAPNADPAALLDLLAPGAGVLSVDLAGDAAAVISDGYGLTAVLELGDPTGLLADTAQSLPSPASLLPATGAQTPPVRIQLVLAGAPAPTLRAGGGTPATSYRQLTDGRLLGHERALLAVRVVRTEGWSEVDLRRALSSTVRKVRRRLAPVPARPLGERAALGVLAELAHHDGAQPAQESWQAVRLGGLLQTTFRLRRWPDPKSETARRLVPRLLALPATATTVSLAAGPRGAAGDPVPVDLTVRVAAENAAGLSATTQALRRLLAAENATGRRLDGEQLDGLAATLPVGTPSAALAQRSASAMVDLLDLPFGTAGLMIGANRHGAAVTVRLFRAEPTRVLLIGGVAAAQLVALRAMALGARVVVQTARPRVWEPFVRAVSAPGETIPLIPPGRQVGGPPGTPLHPLLVVVDVGPVGAEAQPGPGWQASLVVRDGLTPADTDAVSRADLVILQPLRADEAALAGVALGLGDSAEWLTRIRGDMVGVVNRRVLRWALLSATPIEVQLIGPPTRS</sequence>